<feature type="disulfide bond" evidence="18">
    <location>
        <begin position="73"/>
        <end position="156"/>
    </location>
</feature>
<keyword evidence="11 18" id="KW-1015">Disulfide bond</keyword>
<feature type="binding site" evidence="16">
    <location>
        <position position="116"/>
    </location>
    <ligand>
        <name>Ca(2+)</name>
        <dbReference type="ChEBI" id="CHEBI:29108"/>
        <label>1</label>
    </ligand>
</feature>
<evidence type="ECO:0000256" key="12">
    <source>
        <dbReference type="ARBA" id="ARBA00023180"/>
    </source>
</evidence>
<dbReference type="GO" id="GO:0046872">
    <property type="term" value="F:metal ion binding"/>
    <property type="evidence" value="ECO:0007669"/>
    <property type="project" value="UniProtKB-UniRule"/>
</dbReference>
<dbReference type="EMBL" id="JAJJMB010014022">
    <property type="protein sequence ID" value="KAI3863835.1"/>
    <property type="molecule type" value="Genomic_DNA"/>
</dbReference>
<dbReference type="GO" id="GO:0140825">
    <property type="term" value="F:lactoperoxidase activity"/>
    <property type="evidence" value="ECO:0007669"/>
    <property type="project" value="UniProtKB-EC"/>
</dbReference>
<evidence type="ECO:0000259" key="20">
    <source>
        <dbReference type="PROSITE" id="PS50873"/>
    </source>
</evidence>
<feature type="binding site" evidence="15">
    <location>
        <position position="205"/>
    </location>
    <ligand>
        <name>substrate</name>
    </ligand>
</feature>
<keyword evidence="22" id="KW-1185">Reference proteome</keyword>
<evidence type="ECO:0000256" key="8">
    <source>
        <dbReference type="ARBA" id="ARBA00022723"/>
    </source>
</evidence>
<dbReference type="PRINTS" id="PR00461">
    <property type="entry name" value="PLPEROXIDASE"/>
</dbReference>
<organism evidence="21 22">
    <name type="scientific">Papaver atlanticum</name>
    <dbReference type="NCBI Taxonomy" id="357466"/>
    <lineage>
        <taxon>Eukaryota</taxon>
        <taxon>Viridiplantae</taxon>
        <taxon>Streptophyta</taxon>
        <taxon>Embryophyta</taxon>
        <taxon>Tracheophyta</taxon>
        <taxon>Spermatophyta</taxon>
        <taxon>Magnoliopsida</taxon>
        <taxon>Ranunculales</taxon>
        <taxon>Papaveraceae</taxon>
        <taxon>Papaveroideae</taxon>
        <taxon>Papaver</taxon>
    </lineage>
</organism>
<dbReference type="SUPFAM" id="SSF48113">
    <property type="entry name" value="Heme-dependent peroxidases"/>
    <property type="match status" value="1"/>
</dbReference>
<evidence type="ECO:0000256" key="9">
    <source>
        <dbReference type="ARBA" id="ARBA00023002"/>
    </source>
</evidence>
<dbReference type="EC" id="1.11.1.7" evidence="4 19"/>
<dbReference type="Proteomes" id="UP001202328">
    <property type="component" value="Unassembled WGS sequence"/>
</dbReference>
<dbReference type="GO" id="GO:0005576">
    <property type="term" value="C:extracellular region"/>
    <property type="evidence" value="ECO:0007669"/>
    <property type="project" value="UniProtKB-SubCell"/>
</dbReference>
<dbReference type="PROSITE" id="PS00435">
    <property type="entry name" value="PEROXIDASE_1"/>
    <property type="match status" value="1"/>
</dbReference>
<feature type="disulfide bond" evidence="18">
    <location>
        <begin position="242"/>
        <end position="274"/>
    </location>
</feature>
<dbReference type="GO" id="GO:0020037">
    <property type="term" value="F:heme binding"/>
    <property type="evidence" value="ECO:0007669"/>
    <property type="project" value="UniProtKB-UniRule"/>
</dbReference>
<feature type="binding site" evidence="16">
    <location>
        <position position="112"/>
    </location>
    <ligand>
        <name>Ca(2+)</name>
        <dbReference type="ChEBI" id="CHEBI:29108"/>
        <label>1</label>
    </ligand>
</feature>
<dbReference type="Gene3D" id="1.10.420.10">
    <property type="entry name" value="Peroxidase, domain 2"/>
    <property type="match status" value="1"/>
</dbReference>
<feature type="site" description="Transition state stabilizer" evidence="17">
    <location>
        <position position="102"/>
    </location>
</feature>
<accession>A0AAD4S5W7</accession>
<proteinExistence type="inferred from homology"/>
<evidence type="ECO:0000256" key="6">
    <source>
        <dbReference type="ARBA" id="ARBA00022559"/>
    </source>
</evidence>
<keyword evidence="9 19" id="KW-0560">Oxidoreductase</keyword>
<comment type="function">
    <text evidence="2">Removal of H(2)O(2), oxidation of toxic reductants, biosynthesis and degradation of lignin, suberization, auxin catabolism, response to environmental stresses such as wounding, pathogen attack and oxidative stress. These functions might be dependent on each isozyme/isoform in each plant tissue.</text>
</comment>
<feature type="signal peptide" evidence="19">
    <location>
        <begin position="1"/>
        <end position="22"/>
    </location>
</feature>
<evidence type="ECO:0000256" key="4">
    <source>
        <dbReference type="ARBA" id="ARBA00012313"/>
    </source>
</evidence>
<dbReference type="GO" id="GO:0006979">
    <property type="term" value="P:response to oxidative stress"/>
    <property type="evidence" value="ECO:0007669"/>
    <property type="project" value="UniProtKB-UniRule"/>
</dbReference>
<sequence>MTSIASTFVLFVTLLQYFLVIGTLNFSVCNGDHGNKISTNNGDEHHGSSKHHGDNRDDDIHGLKMKNFYRKSCPNVDVEKIVESITWKNVGANPSLGAKLLRIHYHDCFVRGCDASLLLDPTTNEATQVEKEARPNLSLTGYEVIDEIKTRLEKECPETVSCADIVALAARDGVSFQFQKQMWNVPLGRRDGRVSLASEALTDLPSASSNITTLLRLFSRKGLDKVDLVALSGAHTIGIAHCGVISRRLFNFTGKGDTDPSIEPAYAEILKSKCTTNNKPSSGNIVEMDPNSSITFDNHYYINLNENKGAFQSDAALLTDSFSATLAKEFENGKTFLANFAKSMVNMGAMEVLTGKDQGEIRKQCRFVN</sequence>
<dbReference type="PANTHER" id="PTHR31235">
    <property type="entry name" value="PEROXIDASE 25-RELATED"/>
    <property type="match status" value="1"/>
</dbReference>
<comment type="cofactor">
    <cofactor evidence="16 19">
        <name>Ca(2+)</name>
        <dbReference type="ChEBI" id="CHEBI:29108"/>
    </cofactor>
    <text evidence="16 19">Binds 2 calcium ions per subunit.</text>
</comment>
<keyword evidence="12" id="KW-0325">Glycoprotein</keyword>
<name>A0AAD4S5W7_9MAGN</name>
<dbReference type="PROSITE" id="PS50873">
    <property type="entry name" value="PEROXIDASE_4"/>
    <property type="match status" value="1"/>
</dbReference>
<evidence type="ECO:0000256" key="17">
    <source>
        <dbReference type="PIRSR" id="PIRSR600823-4"/>
    </source>
</evidence>
<evidence type="ECO:0000256" key="14">
    <source>
        <dbReference type="PIRSR" id="PIRSR600823-1"/>
    </source>
</evidence>
<comment type="catalytic activity">
    <reaction evidence="1 19">
        <text>2 a phenolic donor + H2O2 = 2 a phenolic radical donor + 2 H2O</text>
        <dbReference type="Rhea" id="RHEA:56136"/>
        <dbReference type="ChEBI" id="CHEBI:15377"/>
        <dbReference type="ChEBI" id="CHEBI:16240"/>
        <dbReference type="ChEBI" id="CHEBI:139520"/>
        <dbReference type="ChEBI" id="CHEBI:139521"/>
        <dbReference type="EC" id="1.11.1.7"/>
    </reaction>
</comment>
<comment type="similarity">
    <text evidence="19">Belongs to the peroxidase family. Classical plant (class III) peroxidase subfamily.</text>
</comment>
<keyword evidence="10 16" id="KW-0408">Iron</keyword>
<dbReference type="FunFam" id="1.10.520.10:FF:000008">
    <property type="entry name" value="Peroxidase"/>
    <property type="match status" value="1"/>
</dbReference>
<dbReference type="Gene3D" id="1.10.520.10">
    <property type="match status" value="1"/>
</dbReference>
<feature type="disulfide bond" evidence="18">
    <location>
        <begin position="108"/>
        <end position="113"/>
    </location>
</feature>
<dbReference type="InterPro" id="IPR002016">
    <property type="entry name" value="Haem_peroxidase"/>
</dbReference>
<evidence type="ECO:0000313" key="21">
    <source>
        <dbReference type="EMBL" id="KAI3863835.1"/>
    </source>
</evidence>
<keyword evidence="13 19" id="KW-0376">Hydrogen peroxide</keyword>
<feature type="binding site" evidence="16">
    <location>
        <position position="289"/>
    </location>
    <ligand>
        <name>Ca(2+)</name>
        <dbReference type="ChEBI" id="CHEBI:29108"/>
        <label>2</label>
    </ligand>
</feature>
<dbReference type="Pfam" id="PF00141">
    <property type="entry name" value="peroxidase"/>
    <property type="match status" value="1"/>
</dbReference>
<feature type="active site" description="Proton acceptor" evidence="14">
    <location>
        <position position="106"/>
    </location>
</feature>
<dbReference type="CDD" id="cd00693">
    <property type="entry name" value="secretory_peroxidase"/>
    <property type="match status" value="1"/>
</dbReference>
<evidence type="ECO:0000256" key="18">
    <source>
        <dbReference type="PIRSR" id="PIRSR600823-5"/>
    </source>
</evidence>
<feature type="binding site" evidence="16">
    <location>
        <position position="297"/>
    </location>
    <ligand>
        <name>Ca(2+)</name>
        <dbReference type="ChEBI" id="CHEBI:29108"/>
        <label>2</label>
    </ligand>
</feature>
<evidence type="ECO:0000256" key="2">
    <source>
        <dbReference type="ARBA" id="ARBA00002322"/>
    </source>
</evidence>
<protein>
    <recommendedName>
        <fullName evidence="4 19">Peroxidase</fullName>
        <ecNumber evidence="4 19">1.11.1.7</ecNumber>
    </recommendedName>
</protein>
<comment type="caution">
    <text evidence="21">The sequence shown here is derived from an EMBL/GenBank/DDBJ whole genome shotgun (WGS) entry which is preliminary data.</text>
</comment>
<evidence type="ECO:0000256" key="7">
    <source>
        <dbReference type="ARBA" id="ARBA00022617"/>
    </source>
</evidence>
<evidence type="ECO:0000256" key="19">
    <source>
        <dbReference type="RuleBase" id="RU362060"/>
    </source>
</evidence>
<evidence type="ECO:0000313" key="22">
    <source>
        <dbReference type="Proteomes" id="UP001202328"/>
    </source>
</evidence>
<evidence type="ECO:0000256" key="16">
    <source>
        <dbReference type="PIRSR" id="PIRSR600823-3"/>
    </source>
</evidence>
<feature type="disulfide bond" evidence="18">
    <location>
        <begin position="162"/>
        <end position="365"/>
    </location>
</feature>
<feature type="domain" description="Plant heme peroxidase family profile" evidence="20">
    <location>
        <begin position="67"/>
        <end position="369"/>
    </location>
</feature>
<evidence type="ECO:0000256" key="10">
    <source>
        <dbReference type="ARBA" id="ARBA00023004"/>
    </source>
</evidence>
<dbReference type="FunFam" id="1.10.420.10:FF:000008">
    <property type="entry name" value="Peroxidase"/>
    <property type="match status" value="1"/>
</dbReference>
<evidence type="ECO:0000256" key="3">
    <source>
        <dbReference type="ARBA" id="ARBA00006873"/>
    </source>
</evidence>
<keyword evidence="6 19" id="KW-0575">Peroxidase</keyword>
<evidence type="ECO:0000256" key="11">
    <source>
        <dbReference type="ARBA" id="ARBA00023157"/>
    </source>
</evidence>
<dbReference type="GO" id="GO:0042744">
    <property type="term" value="P:hydrogen peroxide catabolic process"/>
    <property type="evidence" value="ECO:0007669"/>
    <property type="project" value="UniProtKB-KW"/>
</dbReference>
<feature type="binding site" description="axial binding residue" evidence="16">
    <location>
        <position position="235"/>
    </location>
    <ligand>
        <name>heme b</name>
        <dbReference type="ChEBI" id="CHEBI:60344"/>
    </ligand>
    <ligandPart>
        <name>Fe</name>
        <dbReference type="ChEBI" id="CHEBI:18248"/>
    </ligandPart>
</feature>
<feature type="binding site" evidence="16">
    <location>
        <position position="130"/>
    </location>
    <ligand>
        <name>Ca(2+)</name>
        <dbReference type="ChEBI" id="CHEBI:29108"/>
        <label>1</label>
    </ligand>
</feature>
<dbReference type="AlphaFoldDB" id="A0AAD4S5W7"/>
<evidence type="ECO:0000256" key="1">
    <source>
        <dbReference type="ARBA" id="ARBA00000189"/>
    </source>
</evidence>
<gene>
    <name evidence="21" type="ORF">MKW98_031427</name>
</gene>
<dbReference type="PRINTS" id="PR00458">
    <property type="entry name" value="PEROXIDASE"/>
</dbReference>
<reference evidence="21" key="1">
    <citation type="submission" date="2022-04" db="EMBL/GenBank/DDBJ databases">
        <title>A functionally conserved STORR gene fusion in Papaver species that diverged 16.8 million years ago.</title>
        <authorList>
            <person name="Catania T."/>
        </authorList>
    </citation>
    <scope>NUCLEOTIDE SEQUENCE</scope>
    <source>
        <strain evidence="21">S-188037</strain>
    </source>
</reference>
<keyword evidence="5 19" id="KW-0964">Secreted</keyword>
<comment type="subcellular location">
    <subcellularLocation>
        <location evidence="19">Secreted</location>
    </subcellularLocation>
</comment>
<keyword evidence="8 16" id="KW-0479">Metal-binding</keyword>
<dbReference type="InterPro" id="IPR000823">
    <property type="entry name" value="Peroxidase_pln"/>
</dbReference>
<evidence type="ECO:0000256" key="5">
    <source>
        <dbReference type="ARBA" id="ARBA00022525"/>
    </source>
</evidence>
<feature type="binding site" evidence="16">
    <location>
        <position position="114"/>
    </location>
    <ligand>
        <name>Ca(2+)</name>
        <dbReference type="ChEBI" id="CHEBI:29108"/>
        <label>1</label>
    </ligand>
</feature>
<feature type="chain" id="PRO_5041771149" description="Peroxidase" evidence="19">
    <location>
        <begin position="23"/>
        <end position="369"/>
    </location>
</feature>
<comment type="similarity">
    <text evidence="3">Belongs to the peroxidase family. Ascorbate peroxidase subfamily.</text>
</comment>
<keyword evidence="16 19" id="KW-0106">Calcium</keyword>
<evidence type="ECO:0000256" key="13">
    <source>
        <dbReference type="ARBA" id="ARBA00023324"/>
    </source>
</evidence>
<comment type="cofactor">
    <cofactor evidence="16 19">
        <name>heme b</name>
        <dbReference type="ChEBI" id="CHEBI:60344"/>
    </cofactor>
    <text evidence="16 19">Binds 1 heme b (iron(II)-protoporphyrin IX) group per subunit.</text>
</comment>
<dbReference type="InterPro" id="IPR019793">
    <property type="entry name" value="Peroxidases_heam-ligand_BS"/>
</dbReference>
<dbReference type="InterPro" id="IPR010255">
    <property type="entry name" value="Haem_peroxidase_sf"/>
</dbReference>
<keyword evidence="19" id="KW-0732">Signal</keyword>
<dbReference type="InterPro" id="IPR033905">
    <property type="entry name" value="Secretory_peroxidase"/>
</dbReference>
<feature type="binding site" evidence="16">
    <location>
        <position position="110"/>
    </location>
    <ligand>
        <name>Ca(2+)</name>
        <dbReference type="ChEBI" id="CHEBI:29108"/>
        <label>1</label>
    </ligand>
</feature>
<evidence type="ECO:0000256" key="15">
    <source>
        <dbReference type="PIRSR" id="PIRSR600823-2"/>
    </source>
</evidence>
<feature type="binding site" evidence="16">
    <location>
        <position position="236"/>
    </location>
    <ligand>
        <name>Ca(2+)</name>
        <dbReference type="ChEBI" id="CHEBI:29108"/>
        <label>2</label>
    </ligand>
</feature>
<feature type="binding site" evidence="16">
    <location>
        <position position="107"/>
    </location>
    <ligand>
        <name>Ca(2+)</name>
        <dbReference type="ChEBI" id="CHEBI:29108"/>
        <label>1</label>
    </ligand>
</feature>
<keyword evidence="7 19" id="KW-0349">Heme</keyword>